<dbReference type="InterPro" id="IPR029058">
    <property type="entry name" value="AB_hydrolase_fold"/>
</dbReference>
<proteinExistence type="predicted"/>
<organism evidence="1 2">
    <name type="scientific">Lentzea flaviverrucosa</name>
    <dbReference type="NCBI Taxonomy" id="200379"/>
    <lineage>
        <taxon>Bacteria</taxon>
        <taxon>Bacillati</taxon>
        <taxon>Actinomycetota</taxon>
        <taxon>Actinomycetes</taxon>
        <taxon>Pseudonocardiales</taxon>
        <taxon>Pseudonocardiaceae</taxon>
        <taxon>Lentzea</taxon>
    </lineage>
</organism>
<dbReference type="Proteomes" id="UP000199028">
    <property type="component" value="Unassembled WGS sequence"/>
</dbReference>
<dbReference type="EMBL" id="FOFT01000001">
    <property type="protein sequence ID" value="SEP87653.1"/>
    <property type="molecule type" value="Genomic_DNA"/>
</dbReference>
<dbReference type="OrthoDB" id="822427at2"/>
<name>A0A1H9BG96_9PSEU</name>
<keyword evidence="2" id="KW-1185">Reference proteome</keyword>
<dbReference type="SUPFAM" id="SSF53474">
    <property type="entry name" value="alpha/beta-Hydrolases"/>
    <property type="match status" value="1"/>
</dbReference>
<protein>
    <submittedName>
        <fullName evidence="1">Phospholipase/carboxylesterase</fullName>
    </submittedName>
</protein>
<dbReference type="RefSeq" id="WP_143086576.1">
    <property type="nucleotide sequence ID" value="NZ_FOFT01000001.1"/>
</dbReference>
<sequence>MLHGWSYDETHPHRLITPLCAWFPCAGNPIGDARPQMANAAAPDVLSWLETIEAPSIGLLGFSQGGAMAHQLMRCAPHRFAYCVSLAGFVVRDAQPGDAALSVMRPRG</sequence>
<evidence type="ECO:0000313" key="2">
    <source>
        <dbReference type="Proteomes" id="UP000199028"/>
    </source>
</evidence>
<gene>
    <name evidence="1" type="ORF">SAMN05216195_101467</name>
</gene>
<evidence type="ECO:0000313" key="1">
    <source>
        <dbReference type="EMBL" id="SEP87653.1"/>
    </source>
</evidence>
<reference evidence="2" key="1">
    <citation type="submission" date="2016-10" db="EMBL/GenBank/DDBJ databases">
        <authorList>
            <person name="Varghese N."/>
            <person name="Submissions S."/>
        </authorList>
    </citation>
    <scope>NUCLEOTIDE SEQUENCE [LARGE SCALE GENOMIC DNA]</scope>
    <source>
        <strain evidence="2">CGMCC 4.578</strain>
    </source>
</reference>
<dbReference type="AlphaFoldDB" id="A0A1H9BG96"/>
<dbReference type="Gene3D" id="3.40.50.1820">
    <property type="entry name" value="alpha/beta hydrolase"/>
    <property type="match status" value="1"/>
</dbReference>
<accession>A0A1H9BG96</accession>